<evidence type="ECO:0000256" key="1">
    <source>
        <dbReference type="SAM" id="Phobius"/>
    </source>
</evidence>
<feature type="non-terminal residue" evidence="2">
    <location>
        <position position="321"/>
    </location>
</feature>
<dbReference type="AlphaFoldDB" id="A0A6G1HS88"/>
<feature type="transmembrane region" description="Helical" evidence="1">
    <location>
        <begin position="69"/>
        <end position="90"/>
    </location>
</feature>
<sequence length="321" mass="33796">MRVPASVPLQVSAAVPEQPIPVILPDLPISAALLFLFLAGLAAHIACIWRAPRTNPLHHADPRLARLSLLVAVFCALRLATMSIRVAWATAPASPPDASRAVGLALADDALVAAAAPLLYIANLGVAHALFRARHPHLPWKWCAAVAVAGYALAAAVLLLVALLADARIQTALQLWRMAQTQGNPHMSADSYGVSPLQVDATLQRAGTTLLAIIAALPIVLVVASALDRKKRSDEETAASVTFSRPTSIPISMTSTTALITASAPPTRVVLEPYSSEGLGTALWTLGTVSVVLLFHASWDAAMAWMPVPAPLTPRPAHWFA</sequence>
<evidence type="ECO:0000313" key="3">
    <source>
        <dbReference type="Proteomes" id="UP000799640"/>
    </source>
</evidence>
<feature type="transmembrane region" description="Helical" evidence="1">
    <location>
        <begin position="206"/>
        <end position="227"/>
    </location>
</feature>
<evidence type="ECO:0000313" key="2">
    <source>
        <dbReference type="EMBL" id="KAF2398918.1"/>
    </source>
</evidence>
<keyword evidence="1" id="KW-1133">Transmembrane helix</keyword>
<gene>
    <name evidence="2" type="ORF">EJ06DRAFT_550220</name>
</gene>
<feature type="transmembrane region" description="Helical" evidence="1">
    <location>
        <begin position="29"/>
        <end position="49"/>
    </location>
</feature>
<protein>
    <submittedName>
        <fullName evidence="2">Uncharacterized protein</fullName>
    </submittedName>
</protein>
<reference evidence="2" key="1">
    <citation type="journal article" date="2020" name="Stud. Mycol.">
        <title>101 Dothideomycetes genomes: a test case for predicting lifestyles and emergence of pathogens.</title>
        <authorList>
            <person name="Haridas S."/>
            <person name="Albert R."/>
            <person name="Binder M."/>
            <person name="Bloem J."/>
            <person name="Labutti K."/>
            <person name="Salamov A."/>
            <person name="Andreopoulos B."/>
            <person name="Baker S."/>
            <person name="Barry K."/>
            <person name="Bills G."/>
            <person name="Bluhm B."/>
            <person name="Cannon C."/>
            <person name="Castanera R."/>
            <person name="Culley D."/>
            <person name="Daum C."/>
            <person name="Ezra D."/>
            <person name="Gonzalez J."/>
            <person name="Henrissat B."/>
            <person name="Kuo A."/>
            <person name="Liang C."/>
            <person name="Lipzen A."/>
            <person name="Lutzoni F."/>
            <person name="Magnuson J."/>
            <person name="Mondo S."/>
            <person name="Nolan M."/>
            <person name="Ohm R."/>
            <person name="Pangilinan J."/>
            <person name="Park H.-J."/>
            <person name="Ramirez L."/>
            <person name="Alfaro M."/>
            <person name="Sun H."/>
            <person name="Tritt A."/>
            <person name="Yoshinaga Y."/>
            <person name="Zwiers L.-H."/>
            <person name="Turgeon B."/>
            <person name="Goodwin S."/>
            <person name="Spatafora J."/>
            <person name="Crous P."/>
            <person name="Grigoriev I."/>
        </authorList>
    </citation>
    <scope>NUCLEOTIDE SEQUENCE</scope>
    <source>
        <strain evidence="2">CBS 262.69</strain>
    </source>
</reference>
<proteinExistence type="predicted"/>
<keyword evidence="1" id="KW-0812">Transmembrane</keyword>
<accession>A0A6G1HS88</accession>
<feature type="transmembrane region" description="Helical" evidence="1">
    <location>
        <begin position="143"/>
        <end position="165"/>
    </location>
</feature>
<organism evidence="2 3">
    <name type="scientific">Trichodelitschia bisporula</name>
    <dbReference type="NCBI Taxonomy" id="703511"/>
    <lineage>
        <taxon>Eukaryota</taxon>
        <taxon>Fungi</taxon>
        <taxon>Dikarya</taxon>
        <taxon>Ascomycota</taxon>
        <taxon>Pezizomycotina</taxon>
        <taxon>Dothideomycetes</taxon>
        <taxon>Dothideomycetes incertae sedis</taxon>
        <taxon>Phaeotrichales</taxon>
        <taxon>Phaeotrichaceae</taxon>
        <taxon>Trichodelitschia</taxon>
    </lineage>
</organism>
<keyword evidence="1" id="KW-0472">Membrane</keyword>
<feature type="transmembrane region" description="Helical" evidence="1">
    <location>
        <begin position="110"/>
        <end position="131"/>
    </location>
</feature>
<keyword evidence="3" id="KW-1185">Reference proteome</keyword>
<dbReference type="EMBL" id="ML996699">
    <property type="protein sequence ID" value="KAF2398918.1"/>
    <property type="molecule type" value="Genomic_DNA"/>
</dbReference>
<name>A0A6G1HS88_9PEZI</name>
<dbReference type="Proteomes" id="UP000799640">
    <property type="component" value="Unassembled WGS sequence"/>
</dbReference>